<feature type="region of interest" description="Disordered" evidence="8">
    <location>
        <begin position="215"/>
        <end position="238"/>
    </location>
</feature>
<dbReference type="SMART" id="SM00220">
    <property type="entry name" value="S_TKc"/>
    <property type="match status" value="1"/>
</dbReference>
<feature type="compositionally biased region" description="Polar residues" evidence="8">
    <location>
        <begin position="227"/>
        <end position="236"/>
    </location>
</feature>
<evidence type="ECO:0000313" key="11">
    <source>
        <dbReference type="EMBL" id="KAG5505654.1"/>
    </source>
</evidence>
<evidence type="ECO:0000259" key="10">
    <source>
        <dbReference type="PROSITE" id="PS50011"/>
    </source>
</evidence>
<evidence type="ECO:0000256" key="5">
    <source>
        <dbReference type="ARBA" id="ARBA00022777"/>
    </source>
</evidence>
<dbReference type="Gene3D" id="3.30.70.1230">
    <property type="entry name" value="Nucleotide cyclase"/>
    <property type="match status" value="1"/>
</dbReference>
<evidence type="ECO:0000313" key="12">
    <source>
        <dbReference type="Proteomes" id="UP000674318"/>
    </source>
</evidence>
<dbReference type="InterPro" id="IPR008271">
    <property type="entry name" value="Ser/Thr_kinase_AS"/>
</dbReference>
<protein>
    <recommendedName>
        <fullName evidence="10">Protein kinase domain-containing protein</fullName>
    </recommendedName>
</protein>
<evidence type="ECO:0000256" key="4">
    <source>
        <dbReference type="ARBA" id="ARBA00022741"/>
    </source>
</evidence>
<evidence type="ECO:0000256" key="6">
    <source>
        <dbReference type="ARBA" id="ARBA00022840"/>
    </source>
</evidence>
<keyword evidence="12" id="KW-1185">Reference proteome</keyword>
<feature type="binding site" evidence="7">
    <location>
        <position position="1453"/>
    </location>
    <ligand>
        <name>ATP</name>
        <dbReference type="ChEBI" id="CHEBI:30616"/>
    </ligand>
</feature>
<gene>
    <name evidence="11" type="ORF">JKF63_04989</name>
</gene>
<feature type="transmembrane region" description="Helical" evidence="9">
    <location>
        <begin position="607"/>
        <end position="632"/>
    </location>
</feature>
<evidence type="ECO:0000256" key="2">
    <source>
        <dbReference type="ARBA" id="ARBA00022527"/>
    </source>
</evidence>
<evidence type="ECO:0000256" key="3">
    <source>
        <dbReference type="ARBA" id="ARBA00022679"/>
    </source>
</evidence>
<feature type="compositionally biased region" description="Low complexity" evidence="8">
    <location>
        <begin position="1316"/>
        <end position="1327"/>
    </location>
</feature>
<keyword evidence="3" id="KW-0808">Transferase</keyword>
<dbReference type="InterPro" id="IPR000719">
    <property type="entry name" value="Prot_kinase_dom"/>
</dbReference>
<keyword evidence="5" id="KW-0418">Kinase</keyword>
<keyword evidence="4 7" id="KW-0547">Nucleotide-binding</keyword>
<dbReference type="GO" id="GO:0005524">
    <property type="term" value="F:ATP binding"/>
    <property type="evidence" value="ECO:0007669"/>
    <property type="project" value="UniProtKB-UniRule"/>
</dbReference>
<dbReference type="Pfam" id="PF00069">
    <property type="entry name" value="Pkinase"/>
    <property type="match status" value="1"/>
</dbReference>
<dbReference type="RefSeq" id="XP_067757322.1">
    <property type="nucleotide sequence ID" value="XM_067900959.1"/>
</dbReference>
<accession>A0A836LBD7</accession>
<dbReference type="OrthoDB" id="272748at2759"/>
<dbReference type="PANTHER" id="PTHR11584">
    <property type="entry name" value="SERINE/THREONINE PROTEIN KINASE"/>
    <property type="match status" value="1"/>
</dbReference>
<dbReference type="PROSITE" id="PS00107">
    <property type="entry name" value="PROTEIN_KINASE_ATP"/>
    <property type="match status" value="1"/>
</dbReference>
<sequence>MEKPIFNAEADFNSKMPRPNTHVEKVLTTNVIAGSRCLEETLRIETPTVASGPCTTPVSPADRTGINSPQTAVYCPSETAFYCEAEKLTLHSAEGQDGRESASALLLPPDDLQTAGSKWREADRPQPLVTPTFSYSEPVDATRRKSSISLFTSSSQRVSDNWPTPGGVFKKGRSSVAERTSGGEPDGVNWCSAVVNPSSGSFEAHPALATVIVPGSSSTPPLPERSGPTSHSSTLPTLPVPLADKEHYESSDSSQHGIATDFFLQDASKIRGLRLTWLLYLLIVMVIVLLVLVLVQITYETNRMLTQSATEVVQVQAASLLNGAGMQQYELEKLFGLMRNINVTNIVPNSALDRIAHDSICSSLFHAPIAFALYSATGKLEWKRLCKQYESFDLPARFPETVMPDMESVRVVDYGEVALAYRTFSSSGIVETYMVMMNKETLGLSLMNNRMVRYSVATLESVVAVFFVRGWNTTHLTVLFHTLRKAASTYTDTPTLPSAAALVAIFDSVCVAESPYVWHTVLMPKNTSEGANLPIGMADDWPATTSNPIPRPHLEYKRSWSQLSRANLCGVQCTSAEGDKCALDNPTNVWFLVDHPLTHQYSSQTTVTIIGAVSIVAVVIFSVVLLLVYISITVPVSYLRCQLMRAAGCKKIETLWQRRIVRWTHRLWLADLTSITRSIYTLSLCFRLNKKYVPDHVLRNHARRPYMRRRKAGFLYDVEGDPAVEDSTDSEDEAHSPQPLLAGVSAALPISDAHFLWNFSRAHDVDQTSHTALESGMKCPTVGAKISGGPTLAEEASPAYALRPLLPSTSHEMVTPCGKAPPAMSGATMPCDVSHSLGGFGGLDDTVGTLEASATAAASTKIHNSSDIMNIRRDYESTVLCIRILGVEMAYLINYSGAVCQHRRLMRVLLHRIRRHKGALFHCAGDSLGAVWNAFESCSNHAEGAAVCAQEIANAFAPYRSEGLHIGMVLHQGTLVCGTVEYSTTAFVTAFGDGPREALAVAELAATVNTLNVLVTEPVKQALSGLYDCNIVDVIQLPNSSHPLLLFELSGSRAPERLQYDTPLETPSRAQFSIEYARAFAQFRNHEFSEALESIQKLRAHNSSCNAHLLRRLERLCLFYSTQSTVLPFPYHRSFPVWSNYEAIAQAGLRGNPHLMASRSESLLVLSRNRGLVYQRVPELRDDMDCIRDFKQELQANMRRLGSPQQSKRHRSAPAMDDFSTSTYHSTQLSLPMRPMSLPTPAGDGLPLVVSGNIPNPRTATVSTLSRYVDPLNSAVGMGSSPLPPIHVVTATTLESIQEPPLAAVTAKEKKEGPNSPDQSSSEASSSVCVPFLSGPFSRHGIRNLPSVFLPSNSDLADACPALLQSAVIQIDSTHSTVHAEDINASIIQSAGLSFEETYGMRSFCVRKENLPAAIKAKNGTTYLRSSRILGKGSFGCVYLGMDAHSGRLIAIKFLPLPSDEAGMKVIEAEVLTLQRVNDSHVVQLLSYAFEGDNIVIFMECMLAGSLQNIISSFRTIPSSTARVFMRDILRGLGKLHSMGIIHRDMKPQNVLLSFTGHCKISDFGASAWLQELARKESEGEVFGTPVYLAPEAARGNPEEKSDIWSCGIMFLQMITGHLPYSPEQLASGAAALVYQIGSGITKPKIPDNLNVLDVEFVYACLDDDPSRRTSVAGLLQLAIFTV</sequence>
<feature type="transmembrane region" description="Helical" evidence="9">
    <location>
        <begin position="277"/>
        <end position="299"/>
    </location>
</feature>
<dbReference type="InterPro" id="IPR017441">
    <property type="entry name" value="Protein_kinase_ATP_BS"/>
</dbReference>
<organism evidence="11 12">
    <name type="scientific">Porcisia hertigi</name>
    <dbReference type="NCBI Taxonomy" id="2761500"/>
    <lineage>
        <taxon>Eukaryota</taxon>
        <taxon>Discoba</taxon>
        <taxon>Euglenozoa</taxon>
        <taxon>Kinetoplastea</taxon>
        <taxon>Metakinetoplastina</taxon>
        <taxon>Trypanosomatida</taxon>
        <taxon>Trypanosomatidae</taxon>
        <taxon>Leishmaniinae</taxon>
        <taxon>Porcisia</taxon>
    </lineage>
</organism>
<keyword evidence="2" id="KW-0723">Serine/threonine-protein kinase</keyword>
<feature type="domain" description="Protein kinase" evidence="10">
    <location>
        <begin position="1424"/>
        <end position="1681"/>
    </location>
</feature>
<name>A0A836LBD7_9TRYP</name>
<dbReference type="EMBL" id="JAFJZO010000021">
    <property type="protein sequence ID" value="KAG5505654.1"/>
    <property type="molecule type" value="Genomic_DNA"/>
</dbReference>
<dbReference type="PROSITE" id="PS00108">
    <property type="entry name" value="PROTEIN_KINASE_ST"/>
    <property type="match status" value="1"/>
</dbReference>
<dbReference type="SUPFAM" id="SSF56112">
    <property type="entry name" value="Protein kinase-like (PK-like)"/>
    <property type="match status" value="1"/>
</dbReference>
<evidence type="ECO:0000256" key="7">
    <source>
        <dbReference type="PROSITE-ProRule" id="PRU10141"/>
    </source>
</evidence>
<dbReference type="GO" id="GO:0016020">
    <property type="term" value="C:membrane"/>
    <property type="evidence" value="ECO:0007669"/>
    <property type="project" value="UniProtKB-SubCell"/>
</dbReference>
<dbReference type="KEGG" id="phet:94291036"/>
<feature type="region of interest" description="Disordered" evidence="8">
    <location>
        <begin position="156"/>
        <end position="183"/>
    </location>
</feature>
<dbReference type="SUPFAM" id="SSF55073">
    <property type="entry name" value="Nucleotide cyclase"/>
    <property type="match status" value="1"/>
</dbReference>
<comment type="caution">
    <text evidence="11">The sequence shown here is derived from an EMBL/GenBank/DDBJ whole genome shotgun (WGS) entry which is preliminary data.</text>
</comment>
<proteinExistence type="predicted"/>
<dbReference type="PANTHER" id="PTHR11584:SF369">
    <property type="entry name" value="MITOGEN-ACTIVATED PROTEIN KINASE KINASE KINASE 19-RELATED"/>
    <property type="match status" value="1"/>
</dbReference>
<feature type="region of interest" description="Disordered" evidence="8">
    <location>
        <begin position="1306"/>
        <end position="1327"/>
    </location>
</feature>
<dbReference type="InterPro" id="IPR011009">
    <property type="entry name" value="Kinase-like_dom_sf"/>
</dbReference>
<dbReference type="GO" id="GO:0004674">
    <property type="term" value="F:protein serine/threonine kinase activity"/>
    <property type="evidence" value="ECO:0007669"/>
    <property type="project" value="UniProtKB-KW"/>
</dbReference>
<dbReference type="Proteomes" id="UP000674318">
    <property type="component" value="Chromosome 21"/>
</dbReference>
<feature type="region of interest" description="Disordered" evidence="8">
    <location>
        <begin position="1200"/>
        <end position="1221"/>
    </location>
</feature>
<dbReference type="PROSITE" id="PS50011">
    <property type="entry name" value="PROTEIN_KINASE_DOM"/>
    <property type="match status" value="1"/>
</dbReference>
<dbReference type="InterPro" id="IPR029787">
    <property type="entry name" value="Nucleotide_cyclase"/>
</dbReference>
<evidence type="ECO:0000256" key="9">
    <source>
        <dbReference type="SAM" id="Phobius"/>
    </source>
</evidence>
<dbReference type="GeneID" id="94291036"/>
<keyword evidence="9" id="KW-0812">Transmembrane</keyword>
<comment type="subcellular location">
    <subcellularLocation>
        <location evidence="1">Membrane</location>
        <topology evidence="1">Single-pass membrane protein</topology>
    </subcellularLocation>
</comment>
<evidence type="ECO:0000256" key="1">
    <source>
        <dbReference type="ARBA" id="ARBA00004167"/>
    </source>
</evidence>
<dbReference type="FunFam" id="1.10.510.10:FF:001153">
    <property type="entry name" value="Putative serine/threonine protein kinase"/>
    <property type="match status" value="1"/>
</dbReference>
<reference evidence="11 12" key="1">
    <citation type="submission" date="2021-02" db="EMBL/GenBank/DDBJ databases">
        <title>Porcisia hertigi Genome sequencing and assembly.</title>
        <authorList>
            <person name="Almutairi H."/>
            <person name="Gatherer D."/>
        </authorList>
    </citation>
    <scope>NUCLEOTIDE SEQUENCE [LARGE SCALE GENOMIC DNA]</scope>
    <source>
        <strain evidence="11 12">C119</strain>
    </source>
</reference>
<evidence type="ECO:0000256" key="8">
    <source>
        <dbReference type="SAM" id="MobiDB-lite"/>
    </source>
</evidence>
<dbReference type="Gene3D" id="1.10.510.10">
    <property type="entry name" value="Transferase(Phosphotransferase) domain 1"/>
    <property type="match status" value="1"/>
</dbReference>
<keyword evidence="9" id="KW-1133">Transmembrane helix</keyword>
<keyword evidence="9" id="KW-0472">Membrane</keyword>
<keyword evidence="6 7" id="KW-0067">ATP-binding</keyword>